<evidence type="ECO:0000313" key="2">
    <source>
        <dbReference type="EMBL" id="GAQ11782.1"/>
    </source>
</evidence>
<dbReference type="Pfam" id="PF09458">
    <property type="entry name" value="H_lectin"/>
    <property type="match status" value="3"/>
</dbReference>
<dbReference type="InterPro" id="IPR052487">
    <property type="entry name" value="Galactose-binding_lectin"/>
</dbReference>
<dbReference type="InterPro" id="IPR006026">
    <property type="entry name" value="Peptidase_Metallo"/>
</dbReference>
<dbReference type="GO" id="GO:0098609">
    <property type="term" value="P:cell-cell adhesion"/>
    <property type="evidence" value="ECO:0007669"/>
    <property type="project" value="TreeGrafter"/>
</dbReference>
<dbReference type="InterPro" id="IPR001506">
    <property type="entry name" value="Peptidase_M12A"/>
</dbReference>
<dbReference type="EMBL" id="BCLY01000017">
    <property type="protein sequence ID" value="GAQ11782.1"/>
    <property type="molecule type" value="Genomic_DNA"/>
</dbReference>
<dbReference type="SUPFAM" id="SSF141086">
    <property type="entry name" value="Agglutinin HPA-like"/>
    <property type="match status" value="3"/>
</dbReference>
<proteinExistence type="predicted"/>
<dbReference type="Gene3D" id="2.60.40.2080">
    <property type="match status" value="3"/>
</dbReference>
<comment type="caution">
    <text evidence="2">The sequence shown here is derived from an EMBL/GenBank/DDBJ whole genome shotgun (WGS) entry which is preliminary data.</text>
</comment>
<dbReference type="CDD" id="cd04327">
    <property type="entry name" value="ZnMc_MMP_like_3"/>
    <property type="match status" value="1"/>
</dbReference>
<dbReference type="PANTHER" id="PTHR46938">
    <property type="entry name" value="DISCOIDIN-1 SUBUNIT A-RELATED-RELATED"/>
    <property type="match status" value="1"/>
</dbReference>
<feature type="domain" description="Peptidase metallopeptidase" evidence="1">
    <location>
        <begin position="40"/>
        <end position="182"/>
    </location>
</feature>
<evidence type="ECO:0000313" key="3">
    <source>
        <dbReference type="Proteomes" id="UP000051487"/>
    </source>
</evidence>
<dbReference type="Pfam" id="PF01400">
    <property type="entry name" value="Astacin"/>
    <property type="match status" value="1"/>
</dbReference>
<reference evidence="2 3" key="1">
    <citation type="submission" date="2015-11" db="EMBL/GenBank/DDBJ databases">
        <title>Aspergillus lentulus strain IFM 54703T.</title>
        <authorList>
            <person name="Kusuya Y."/>
            <person name="Sakai K."/>
            <person name="Kamei K."/>
            <person name="Takahashi H."/>
            <person name="Yaguchi T."/>
        </authorList>
    </citation>
    <scope>NUCLEOTIDE SEQUENCE [LARGE SCALE GENOMIC DNA]</scope>
    <source>
        <strain evidence="2 3">IFM 54703</strain>
    </source>
</reference>
<dbReference type="GO" id="GO:0004222">
    <property type="term" value="F:metalloendopeptidase activity"/>
    <property type="evidence" value="ECO:0007669"/>
    <property type="project" value="InterPro"/>
</dbReference>
<dbReference type="SMART" id="SM00235">
    <property type="entry name" value="ZnMc"/>
    <property type="match status" value="1"/>
</dbReference>
<name>A0AAN4PSJ7_ASPLE</name>
<dbReference type="SUPFAM" id="SSF55486">
    <property type="entry name" value="Metalloproteases ('zincins'), catalytic domain"/>
    <property type="match status" value="1"/>
</dbReference>
<organism evidence="2 3">
    <name type="scientific">Aspergillus lentulus</name>
    <dbReference type="NCBI Taxonomy" id="293939"/>
    <lineage>
        <taxon>Eukaryota</taxon>
        <taxon>Fungi</taxon>
        <taxon>Dikarya</taxon>
        <taxon>Ascomycota</taxon>
        <taxon>Pezizomycotina</taxon>
        <taxon>Eurotiomycetes</taxon>
        <taxon>Eurotiomycetidae</taxon>
        <taxon>Eurotiales</taxon>
        <taxon>Aspergillaceae</taxon>
        <taxon>Aspergillus</taxon>
        <taxon>Aspergillus subgen. Fumigati</taxon>
    </lineage>
</organism>
<protein>
    <recommendedName>
        <fullName evidence="1">Peptidase metallopeptidase domain-containing protein</fullName>
    </recommendedName>
</protein>
<dbReference type="GO" id="GO:0098636">
    <property type="term" value="C:protein complex involved in cell adhesion"/>
    <property type="evidence" value="ECO:0007669"/>
    <property type="project" value="TreeGrafter"/>
</dbReference>
<sequence length="519" mass="58785">MEDTRICVELLPPDNDSRLPPTNLVPPAWGSGPLELAMDKSAYWRPGTQLHVRFLSGSVFVKEKVKYFAQTWEQHANIDFVFDDSPNAEIRVGFVQGGGSWSYLGRHNLEIPPDKPTMNFGWFDDNSTDEEFSRTAIHEFGHALGCIHEHMSPAACIPWDKEKVYKYFMGPPNNWTREVVDRNLFNKYAPSAAYYSKFDPLSIMLYRVSNDLTIGDFETSNNTVLSSTDKMFIHSLYPEQTHNNAQFSTQEFRPPSKPKLLNAMQVNFEPKYPEPPAIAVGLTELNIGKDFNVRIKAYADRVTQSGFVVHADSWSDTILYSAGAAWFEVASTDTEFQVGNFNTLELHPWNEAKPQNTQRVVFERSFKEPPKVVVWLQGFDMDKDKNWKIAVHASNISNEGFDIHIDTWGGDSTLYSGSASWIAYPADKERIVNGVADTSMFQDPSSQGQYKGGRVSFPKGTFDRKHRVYLAIKSFNFVSKHDMRLKALAENVSKDGFDWKVETWGDSVLNGAGVSYVVI</sequence>
<dbReference type="Proteomes" id="UP000051487">
    <property type="component" value="Unassembled WGS sequence"/>
</dbReference>
<dbReference type="GO" id="GO:0008270">
    <property type="term" value="F:zinc ion binding"/>
    <property type="evidence" value="ECO:0007669"/>
    <property type="project" value="InterPro"/>
</dbReference>
<evidence type="ECO:0000259" key="1">
    <source>
        <dbReference type="SMART" id="SM00235"/>
    </source>
</evidence>
<gene>
    <name evidence="2" type="ORF">ALT_9103</name>
</gene>
<dbReference type="GO" id="GO:0046871">
    <property type="term" value="F:N-acetylgalactosamine binding"/>
    <property type="evidence" value="ECO:0007669"/>
    <property type="project" value="TreeGrafter"/>
</dbReference>
<dbReference type="GO" id="GO:0070492">
    <property type="term" value="F:oligosaccharide binding"/>
    <property type="evidence" value="ECO:0007669"/>
    <property type="project" value="TreeGrafter"/>
</dbReference>
<dbReference type="InterPro" id="IPR019019">
    <property type="entry name" value="H-type_lectin_domain"/>
</dbReference>
<dbReference type="GO" id="GO:0030247">
    <property type="term" value="F:polysaccharide binding"/>
    <property type="evidence" value="ECO:0007669"/>
    <property type="project" value="TreeGrafter"/>
</dbReference>
<dbReference type="Gene3D" id="3.40.390.10">
    <property type="entry name" value="Collagenase (Catalytic Domain)"/>
    <property type="match status" value="1"/>
</dbReference>
<dbReference type="InterPro" id="IPR024079">
    <property type="entry name" value="MetalloPept_cat_dom_sf"/>
</dbReference>
<dbReference type="InterPro" id="IPR037221">
    <property type="entry name" value="H-type_lectin_dom_sf"/>
</dbReference>
<dbReference type="AlphaFoldDB" id="A0AAN4PSJ7"/>
<dbReference type="GO" id="GO:0006508">
    <property type="term" value="P:proteolysis"/>
    <property type="evidence" value="ECO:0007669"/>
    <property type="project" value="InterPro"/>
</dbReference>
<accession>A0AAN4PSJ7</accession>
<dbReference type="GO" id="GO:0009986">
    <property type="term" value="C:cell surface"/>
    <property type="evidence" value="ECO:0007669"/>
    <property type="project" value="TreeGrafter"/>
</dbReference>